<dbReference type="GO" id="GO:0034058">
    <property type="term" value="P:endosomal vesicle fusion"/>
    <property type="evidence" value="ECO:0007669"/>
    <property type="project" value="TreeGrafter"/>
</dbReference>
<evidence type="ECO:0000256" key="5">
    <source>
        <dbReference type="SAM" id="MobiDB-lite"/>
    </source>
</evidence>
<organism evidence="7 8">
    <name type="scientific">Venturia nashicola</name>
    <dbReference type="NCBI Taxonomy" id="86259"/>
    <lineage>
        <taxon>Eukaryota</taxon>
        <taxon>Fungi</taxon>
        <taxon>Dikarya</taxon>
        <taxon>Ascomycota</taxon>
        <taxon>Pezizomycotina</taxon>
        <taxon>Dothideomycetes</taxon>
        <taxon>Pleosporomycetidae</taxon>
        <taxon>Venturiales</taxon>
        <taxon>Venturiaceae</taxon>
        <taxon>Venturia</taxon>
    </lineage>
</organism>
<evidence type="ECO:0000256" key="2">
    <source>
        <dbReference type="ARBA" id="ARBA00022448"/>
    </source>
</evidence>
<dbReference type="GO" id="GO:0015031">
    <property type="term" value="P:protein transport"/>
    <property type="evidence" value="ECO:0007669"/>
    <property type="project" value="UniProtKB-KW"/>
</dbReference>
<keyword evidence="7" id="KW-0675">Receptor</keyword>
<comment type="subcellular location">
    <subcellularLocation>
        <location evidence="1">Cytoplasm</location>
    </subcellularLocation>
</comment>
<feature type="compositionally biased region" description="Low complexity" evidence="5">
    <location>
        <begin position="352"/>
        <end position="362"/>
    </location>
</feature>
<dbReference type="GO" id="GO:0016020">
    <property type="term" value="C:membrane"/>
    <property type="evidence" value="ECO:0007669"/>
    <property type="project" value="TreeGrafter"/>
</dbReference>
<evidence type="ECO:0000256" key="4">
    <source>
        <dbReference type="ARBA" id="ARBA00022927"/>
    </source>
</evidence>
<name>A0A4Z1P6W2_9PEZI</name>
<keyword evidence="2" id="KW-0813">Transport</keyword>
<protein>
    <submittedName>
        <fullName evidence="7">TGF beta receptor associated protein-like protein 1</fullName>
    </submittedName>
</protein>
<reference evidence="7 8" key="1">
    <citation type="submission" date="2019-04" db="EMBL/GenBank/DDBJ databases">
        <title>High contiguity whole genome sequence and gene annotation resource for two Venturia nashicola isolates.</title>
        <authorList>
            <person name="Prokchorchik M."/>
            <person name="Won K."/>
            <person name="Lee Y."/>
            <person name="Choi E.D."/>
            <person name="Segonzac C."/>
            <person name="Sohn K.H."/>
        </authorList>
    </citation>
    <scope>NUCLEOTIDE SEQUENCE [LARGE SCALE GENOMIC DNA]</scope>
    <source>
        <strain evidence="7 8">PRI2</strain>
    </source>
</reference>
<evidence type="ECO:0000256" key="1">
    <source>
        <dbReference type="ARBA" id="ARBA00004496"/>
    </source>
</evidence>
<dbReference type="STRING" id="86259.A0A4Z1P6W2"/>
<evidence type="ECO:0000313" key="8">
    <source>
        <dbReference type="Proteomes" id="UP000298493"/>
    </source>
</evidence>
<dbReference type="AlphaFoldDB" id="A0A4Z1P6W2"/>
<sequence length="1173" mass="129326">MSDPEKAPRPEEDSALRLETGSYILRSLIKDVVLSGDGAQHVEITCVEVWNGNLYIGTSAGEVIHHVEIPPDPDDLSSHSAFIQASRLEPPVNQNAGAGIQQILLLPGVNKACILSNNTLNFYSLPELSPAFPQMKPLTCGWIGGPDLDTEQGQMEGKDGVVIMMCLRNKIRLVKIGQEAPFKIRDIEFGGCLATVRRGDFACVADARSYALLDVVHQQKIPLTSISTVDDQPAEQVGTGTLADDAWPTNTTVSRSSSSAGNHAANRLTVQDRGHTRASSLGVFKTDSAQLSNDLSRPSSTIQRHGFDVPPGMRQRTASPSQRPPLAPERRGSEGARSVSLSKPLPATPVEPASSQASAQPSPVKAYVPLKPIIASPTPSEFLLANGTAPSEPGVGMFVNVDGEVVRGSMEFASYPIAVVVDGKGIDMSASQAGADVQEEGFVLAVVRREQGRDIEIQRWDVDPGEASATKEWLGVTSRTHGVSSDDASKTLGIRSMAEKVNISLPDITNKLALKVINLSGSINDKKLDSRKSREKQEAEFVARLCRVDAHIALWVGNEVHWMVRNPMVLKLDARLRLAQATSIATDAPIAPQRELIEVLINDIRGFRSQTELEFFTLAYIRQKAAMLLFMDLVLRTIAGAVIFEHDKRSTEEILIESELDPRFVLAFLPETADEVLQGPEGVWVQGGFKDLIEQFQHQADMTKMPTDPAGPLGDNLLHLIKRYLLFWRRKKGNPSVVDGKYVFPSVDAALLRILLLLDQQTPPGVASPSSTRAELYSVVDSGVDGFDRALELLEQHKRLYVISRLYQSRKQSSKVLATWKRIISGEEDLGGEFTEGEQELRTYLSKLRNRQVVEEYGTWLANRNPKLGVQVFADDNSKTTWAPAEALALLREKAPAAVKEYLEYLVFAKKQPQHINELIAYYLDIVLNELSSSEESRSILAATYETYRALRGPKPTYRQFISDNAMAADWWHSRLRLLQLLGGNQGAASSYDVGQILKRLGRYEGELVPEMIILNGRQGRHEEAIRLLTHGLGDFDMAISYCLRGGSSIFGSLADSISGIPYPTHDEQAKLFGYLLTEFLRIEDVTDRIERTGELLERFGAWYDVSYVLSILPDSWSIEIFSGFLISALRRLVREKSETTIVKALSGAENLKTSADFIEKSEEVGPVIERVA</sequence>
<proteinExistence type="predicted"/>
<dbReference type="GO" id="GO:0006914">
    <property type="term" value="P:autophagy"/>
    <property type="evidence" value="ECO:0007669"/>
    <property type="project" value="TreeGrafter"/>
</dbReference>
<dbReference type="PROSITE" id="PS50219">
    <property type="entry name" value="CNH"/>
    <property type="match status" value="1"/>
</dbReference>
<comment type="caution">
    <text evidence="7">The sequence shown here is derived from an EMBL/GenBank/DDBJ whole genome shotgun (WGS) entry which is preliminary data.</text>
</comment>
<evidence type="ECO:0000256" key="3">
    <source>
        <dbReference type="ARBA" id="ARBA00022490"/>
    </source>
</evidence>
<keyword evidence="3" id="KW-0963">Cytoplasm</keyword>
<evidence type="ECO:0000313" key="7">
    <source>
        <dbReference type="EMBL" id="TID17793.1"/>
    </source>
</evidence>
<evidence type="ECO:0000259" key="6">
    <source>
        <dbReference type="PROSITE" id="PS50219"/>
    </source>
</evidence>
<dbReference type="EMBL" id="SNSC02000015">
    <property type="protein sequence ID" value="TID17793.1"/>
    <property type="molecule type" value="Genomic_DNA"/>
</dbReference>
<feature type="compositionally biased region" description="Polar residues" evidence="5">
    <location>
        <begin position="248"/>
        <end position="261"/>
    </location>
</feature>
<gene>
    <name evidence="7" type="ORF">E6O75_ATG10438</name>
</gene>
<dbReference type="InterPro" id="IPR001180">
    <property type="entry name" value="CNH_dom"/>
</dbReference>
<dbReference type="InterPro" id="IPR032914">
    <property type="entry name" value="Vam6/VPS39/TRAP1"/>
</dbReference>
<dbReference type="PANTHER" id="PTHR12894">
    <property type="entry name" value="CNH DOMAIN CONTAINING"/>
    <property type="match status" value="1"/>
</dbReference>
<keyword evidence="8" id="KW-1185">Reference proteome</keyword>
<dbReference type="GO" id="GO:0005737">
    <property type="term" value="C:cytoplasm"/>
    <property type="evidence" value="ECO:0007669"/>
    <property type="project" value="UniProtKB-SubCell"/>
</dbReference>
<dbReference type="Proteomes" id="UP000298493">
    <property type="component" value="Unassembled WGS sequence"/>
</dbReference>
<keyword evidence="4" id="KW-0653">Protein transport</keyword>
<feature type="region of interest" description="Disordered" evidence="5">
    <location>
        <begin position="236"/>
        <end position="362"/>
    </location>
</feature>
<dbReference type="PANTHER" id="PTHR12894:SF27">
    <property type="entry name" value="TRANSFORMING GROWTH FACTOR-BETA RECEPTOR-ASSOCIATED PROTEIN 1"/>
    <property type="match status" value="1"/>
</dbReference>
<feature type="domain" description="CNH" evidence="6">
    <location>
        <begin position="41"/>
        <end position="470"/>
    </location>
</feature>
<feature type="compositionally biased region" description="Polar residues" evidence="5">
    <location>
        <begin position="287"/>
        <end position="303"/>
    </location>
</feature>
<accession>A0A4Z1P6W2</accession>